<evidence type="ECO:0000256" key="5">
    <source>
        <dbReference type="ARBA" id="ARBA00022989"/>
    </source>
</evidence>
<keyword evidence="5 7" id="KW-1133">Transmembrane helix</keyword>
<dbReference type="PANTHER" id="PTHR30487">
    <property type="entry name" value="TYPE 4 PREPILIN-LIKE PROTEINS LEADER PEPTIDE-PROCESSING ENZYME"/>
    <property type="match status" value="1"/>
</dbReference>
<feature type="transmembrane region" description="Helical" evidence="7">
    <location>
        <begin position="162"/>
        <end position="191"/>
    </location>
</feature>
<reference evidence="10 12" key="1">
    <citation type="submission" date="2015-12" db="EMBL/GenBank/DDBJ databases">
        <authorList>
            <person name="Andreevskaya M."/>
        </authorList>
    </citation>
    <scope>NUCLEOTIDE SEQUENCE [LARGE SCALE GENOMIC DNA]</scope>
    <source>
        <strain evidence="10 12">C122c</strain>
    </source>
</reference>
<feature type="domain" description="Prepilin peptidase A24 N-terminal" evidence="9">
    <location>
        <begin position="9"/>
        <end position="88"/>
    </location>
</feature>
<sequence>MEKLLIIILNAVLISTVMCLADRVNNHIHISVKRSFCMHCGHILYWYDLIPILSAFLTHARCRYCHDTYGMHYAYFELVGMIVGTYLFSDTLAWISAYLLLFLALEDWHTKRIHADILIPYIIYLFIQSWGDPKILTACVVMIISLFLVYHRQAMGSGDIPVLLLITLTTSSQIFPLTLLVASISAVLYLVKHHVHRLPFVPFLYFGWLSMTLIEKIVTPLAL</sequence>
<dbReference type="InterPro" id="IPR050882">
    <property type="entry name" value="Prepilin_peptidase/N-MTase"/>
</dbReference>
<dbReference type="InterPro" id="IPR010627">
    <property type="entry name" value="Prepilin_pept_A24_N"/>
</dbReference>
<dbReference type="Pfam" id="PF06750">
    <property type="entry name" value="A24_N_bact"/>
    <property type="match status" value="1"/>
</dbReference>
<proteinExistence type="inferred from homology"/>
<comment type="caution">
    <text evidence="11">The sequence shown here is derived from an EMBL/GenBank/DDBJ whole genome shotgun (WGS) entry which is preliminary data.</text>
</comment>
<dbReference type="GO" id="GO:0006465">
    <property type="term" value="P:signal peptide processing"/>
    <property type="evidence" value="ECO:0007669"/>
    <property type="project" value="TreeGrafter"/>
</dbReference>
<feature type="transmembrane region" description="Helical" evidence="7">
    <location>
        <begin position="74"/>
        <end position="101"/>
    </location>
</feature>
<evidence type="ECO:0000256" key="1">
    <source>
        <dbReference type="ARBA" id="ARBA00004651"/>
    </source>
</evidence>
<keyword evidence="3" id="KW-1003">Cell membrane</keyword>
<dbReference type="EMBL" id="JAHBFI010000006">
    <property type="protein sequence ID" value="MBZ5962066.1"/>
    <property type="molecule type" value="Genomic_DNA"/>
</dbReference>
<dbReference type="GO" id="GO:0004190">
    <property type="term" value="F:aspartic-type endopeptidase activity"/>
    <property type="evidence" value="ECO:0007669"/>
    <property type="project" value="InterPro"/>
</dbReference>
<dbReference type="OMA" id="TCMAERI"/>
<gene>
    <name evidence="10" type="ORF">C122C_0263</name>
    <name evidence="11" type="ORF">KIJ12_02655</name>
</gene>
<evidence type="ECO:0000313" key="12">
    <source>
        <dbReference type="Proteomes" id="UP000199271"/>
    </source>
</evidence>
<organism evidence="11 13">
    <name type="scientific">Leuconostoc gasicomitatum</name>
    <dbReference type="NCBI Taxonomy" id="115778"/>
    <lineage>
        <taxon>Bacteria</taxon>
        <taxon>Bacillati</taxon>
        <taxon>Bacillota</taxon>
        <taxon>Bacilli</taxon>
        <taxon>Lactobacillales</taxon>
        <taxon>Lactobacillaceae</taxon>
        <taxon>Leuconostoc</taxon>
        <taxon>Leuconostoc gelidum group</taxon>
    </lineage>
</organism>
<dbReference type="InterPro" id="IPR000045">
    <property type="entry name" value="Prepilin_IV_endopep_pep"/>
</dbReference>
<comment type="subcellular location">
    <subcellularLocation>
        <location evidence="1">Cell membrane</location>
        <topology evidence="1">Multi-pass membrane protein</topology>
    </subcellularLocation>
</comment>
<dbReference type="AlphaFoldDB" id="A0A9Q3SUQ0"/>
<evidence type="ECO:0000313" key="10">
    <source>
        <dbReference type="EMBL" id="CUW19328.1"/>
    </source>
</evidence>
<dbReference type="EMBL" id="FBSY01000019">
    <property type="protein sequence ID" value="CUW19328.1"/>
    <property type="molecule type" value="Genomic_DNA"/>
</dbReference>
<keyword evidence="10" id="KW-0645">Protease</keyword>
<dbReference type="GeneID" id="34301998"/>
<evidence type="ECO:0000256" key="2">
    <source>
        <dbReference type="ARBA" id="ARBA00005801"/>
    </source>
</evidence>
<evidence type="ECO:0000256" key="4">
    <source>
        <dbReference type="ARBA" id="ARBA00022692"/>
    </source>
</evidence>
<dbReference type="RefSeq" id="WP_013231994.1">
    <property type="nucleotide sequence ID" value="NZ_BPKT01000011.1"/>
</dbReference>
<accession>A0A9Q3SUQ0</accession>
<keyword evidence="12" id="KW-1185">Reference proteome</keyword>
<evidence type="ECO:0000313" key="13">
    <source>
        <dbReference type="Proteomes" id="UP000752647"/>
    </source>
</evidence>
<feature type="transmembrane region" description="Helical" evidence="7">
    <location>
        <begin position="43"/>
        <end position="62"/>
    </location>
</feature>
<evidence type="ECO:0000313" key="11">
    <source>
        <dbReference type="EMBL" id="MBZ5962066.1"/>
    </source>
</evidence>
<dbReference type="Proteomes" id="UP000199271">
    <property type="component" value="Unassembled WGS sequence"/>
</dbReference>
<keyword evidence="10" id="KW-0378">Hydrolase</keyword>
<evidence type="ECO:0000256" key="7">
    <source>
        <dbReference type="SAM" id="Phobius"/>
    </source>
</evidence>
<reference evidence="11" key="2">
    <citation type="submission" date="2021-05" db="EMBL/GenBank/DDBJ databases">
        <title>Pangenome of Leuconostoc gelidum warrants species status for Leuconostoc gelidum subsp. gasicomitatum.</title>
        <authorList>
            <person name="Johansson P."/>
            <person name="Sade E."/>
            <person name="Hultman J."/>
            <person name="Auvinen P."/>
            <person name="Bjorkroth J."/>
        </authorList>
    </citation>
    <scope>NUCLEOTIDE SEQUENCE</scope>
    <source>
        <strain evidence="11">A.21.4</strain>
    </source>
</reference>
<dbReference type="PANTHER" id="PTHR30487:SF0">
    <property type="entry name" value="PREPILIN LEADER PEPTIDASE_N-METHYLTRANSFERASE-RELATED"/>
    <property type="match status" value="1"/>
</dbReference>
<name>A0A9Q3SUQ0_9LACO</name>
<evidence type="ECO:0000259" key="9">
    <source>
        <dbReference type="Pfam" id="PF06750"/>
    </source>
</evidence>
<evidence type="ECO:0000256" key="6">
    <source>
        <dbReference type="ARBA" id="ARBA00023136"/>
    </source>
</evidence>
<feature type="domain" description="Prepilin type IV endopeptidase peptidase" evidence="8">
    <location>
        <begin position="95"/>
        <end position="190"/>
    </location>
</feature>
<feature type="transmembrane region" description="Helical" evidence="7">
    <location>
        <begin position="203"/>
        <end position="222"/>
    </location>
</feature>
<evidence type="ECO:0000256" key="3">
    <source>
        <dbReference type="ARBA" id="ARBA00022475"/>
    </source>
</evidence>
<dbReference type="GO" id="GO:0005886">
    <property type="term" value="C:plasma membrane"/>
    <property type="evidence" value="ECO:0007669"/>
    <property type="project" value="UniProtKB-SubCell"/>
</dbReference>
<protein>
    <submittedName>
        <fullName evidence="10">Late competence protein ComC, processing protease</fullName>
    </submittedName>
    <submittedName>
        <fullName evidence="11">Prepilin peptidase</fullName>
    </submittedName>
</protein>
<dbReference type="Proteomes" id="UP000752647">
    <property type="component" value="Unassembled WGS sequence"/>
</dbReference>
<feature type="transmembrane region" description="Helical" evidence="7">
    <location>
        <begin position="121"/>
        <end position="150"/>
    </location>
</feature>
<keyword evidence="4 7" id="KW-0812">Transmembrane</keyword>
<evidence type="ECO:0000259" key="8">
    <source>
        <dbReference type="Pfam" id="PF01478"/>
    </source>
</evidence>
<dbReference type="Pfam" id="PF01478">
    <property type="entry name" value="Peptidase_A24"/>
    <property type="match status" value="1"/>
</dbReference>
<keyword evidence="6 7" id="KW-0472">Membrane</keyword>
<comment type="similarity">
    <text evidence="2">Belongs to the peptidase A24 family.</text>
</comment>